<gene>
    <name evidence="1" type="ORF">DICPUDRAFT_82298</name>
</gene>
<organism evidence="1 2">
    <name type="scientific">Dictyostelium purpureum</name>
    <name type="common">Slime mold</name>
    <dbReference type="NCBI Taxonomy" id="5786"/>
    <lineage>
        <taxon>Eukaryota</taxon>
        <taxon>Amoebozoa</taxon>
        <taxon>Evosea</taxon>
        <taxon>Eumycetozoa</taxon>
        <taxon>Dictyostelia</taxon>
        <taxon>Dictyosteliales</taxon>
        <taxon>Dictyosteliaceae</taxon>
        <taxon>Dictyostelium</taxon>
    </lineage>
</organism>
<dbReference type="AlphaFoldDB" id="F0ZW45"/>
<sequence>MLISSKLGVCLGSIEFSCDQNSTTETYYKDNDCNGKTNSVSFNNNVCNKNGEYTTCTSDPKPNIPANSYVMGVYPNTVLKCYDETKIIQYNTIPLNVCSFGIIYTCTSKSLIVKKYSDDKCSNYTSKSEEPLGCVHNNPFYRTIYSFCT</sequence>
<dbReference type="InterPro" id="IPR021837">
    <property type="entry name" value="CfaA/B/C"/>
</dbReference>
<keyword evidence="2" id="KW-1185">Reference proteome</keyword>
<dbReference type="InParanoid" id="F0ZW45"/>
<dbReference type="OMA" id="AYKFANE"/>
<dbReference type="GeneID" id="10507815"/>
<accession>F0ZW45</accession>
<evidence type="ECO:0000313" key="1">
    <source>
        <dbReference type="EMBL" id="EGC31834.1"/>
    </source>
</evidence>
<reference evidence="2" key="1">
    <citation type="journal article" date="2011" name="Genome Biol.">
        <title>Comparative genomics of the social amoebae Dictyostelium discoideum and Dictyostelium purpureum.</title>
        <authorList>
            <consortium name="US DOE Joint Genome Institute (JGI-PGF)"/>
            <person name="Sucgang R."/>
            <person name="Kuo A."/>
            <person name="Tian X."/>
            <person name="Salerno W."/>
            <person name="Parikh A."/>
            <person name="Feasley C.L."/>
            <person name="Dalin E."/>
            <person name="Tu H."/>
            <person name="Huang E."/>
            <person name="Barry K."/>
            <person name="Lindquist E."/>
            <person name="Shapiro H."/>
            <person name="Bruce D."/>
            <person name="Schmutz J."/>
            <person name="Salamov A."/>
            <person name="Fey P."/>
            <person name="Gaudet P."/>
            <person name="Anjard C."/>
            <person name="Babu M.M."/>
            <person name="Basu S."/>
            <person name="Bushmanova Y."/>
            <person name="van der Wel H."/>
            <person name="Katoh-Kurasawa M."/>
            <person name="Dinh C."/>
            <person name="Coutinho P.M."/>
            <person name="Saito T."/>
            <person name="Elias M."/>
            <person name="Schaap P."/>
            <person name="Kay R.R."/>
            <person name="Henrissat B."/>
            <person name="Eichinger L."/>
            <person name="Rivero F."/>
            <person name="Putnam N.H."/>
            <person name="West C.M."/>
            <person name="Loomis W.F."/>
            <person name="Chisholm R.L."/>
            <person name="Shaulsky G."/>
            <person name="Strassmann J.E."/>
            <person name="Queller D.C."/>
            <person name="Kuspa A."/>
            <person name="Grigoriev I.V."/>
        </authorList>
    </citation>
    <scope>NUCLEOTIDE SEQUENCE [LARGE SCALE GENOMIC DNA]</scope>
    <source>
        <strain evidence="2">QSDP1</strain>
    </source>
</reference>
<dbReference type="EMBL" id="GL871227">
    <property type="protein sequence ID" value="EGC31834.1"/>
    <property type="molecule type" value="Genomic_DNA"/>
</dbReference>
<dbReference type="Proteomes" id="UP000001064">
    <property type="component" value="Unassembled WGS sequence"/>
</dbReference>
<dbReference type="Pfam" id="PF11912">
    <property type="entry name" value="CfaA_B_C"/>
    <property type="match status" value="1"/>
</dbReference>
<dbReference type="RefSeq" id="XP_003291635.1">
    <property type="nucleotide sequence ID" value="XM_003291587.1"/>
</dbReference>
<dbReference type="KEGG" id="dpp:DICPUDRAFT_82298"/>
<evidence type="ECO:0000313" key="2">
    <source>
        <dbReference type="Proteomes" id="UP000001064"/>
    </source>
</evidence>
<dbReference type="VEuPathDB" id="AmoebaDB:DICPUDRAFT_82298"/>
<name>F0ZW45_DICPU</name>
<protein>
    <submittedName>
        <fullName evidence="1">Uncharacterized protein</fullName>
    </submittedName>
</protein>
<proteinExistence type="predicted"/>